<accession>A0A1V3C3C7</accession>
<dbReference type="InterPro" id="IPR035490">
    <property type="entry name" value="GlmS/FrlB_SIS"/>
</dbReference>
<keyword evidence="4" id="KW-0032">Aminotransferase</keyword>
<dbReference type="EMBL" id="JACCHL010000001">
    <property type="protein sequence ID" value="NYH51697.1"/>
    <property type="molecule type" value="Genomic_DNA"/>
</dbReference>
<proteinExistence type="predicted"/>
<dbReference type="PANTHER" id="PTHR10937:SF8">
    <property type="entry name" value="AMINOTRANSFERASE-RELATED"/>
    <property type="match status" value="1"/>
</dbReference>
<keyword evidence="1" id="KW-0677">Repeat</keyword>
<dbReference type="Proteomes" id="UP000189004">
    <property type="component" value="Unassembled WGS sequence"/>
</dbReference>
<reference evidence="4" key="2">
    <citation type="submission" date="2016-08" db="EMBL/GenBank/DDBJ databases">
        <authorList>
            <person name="Seilhamer J.J."/>
        </authorList>
    </citation>
    <scope>NUCLEOTIDE SEQUENCE [LARGE SCALE GENOMIC DNA]</scope>
    <source>
        <strain evidence="4">UTMC102</strain>
    </source>
</reference>
<sequence>MTTTTSVMRSEIAEQPEALRRTFAELLPLRPEIEALGRSTRQVLFIARGSSDNAAVYGSYLLQAHAGRLATLGSPSIATTYGARIDLSGVLAVAISQSGRTEEIVDTMRWAADCGARTVAVTNGAGSPLAVEADVALVTRAGNEVAVPATKTYSTQLAALAVLALGLGADLDPGDLGRVCEGIEETLAAPTGALEEIVERMVAVQGAVISGRGMAFSTALEAALKLKEACYLHAMGLSYADLLHGPIAVVDPRTPALLVAAPTGPTLRGTVALAERARSAGAPVFGFGGGESLAAVSDLSVPVPDVPEWVSPMNLIVPAQLLTERLARRLGYDPDVPRGLNKVTQTS</sequence>
<dbReference type="InterPro" id="IPR035466">
    <property type="entry name" value="GlmS/AgaS_SIS"/>
</dbReference>
<evidence type="ECO:0000313" key="5">
    <source>
        <dbReference type="Proteomes" id="UP000189004"/>
    </source>
</evidence>
<reference evidence="5" key="1">
    <citation type="submission" date="2016-08" db="EMBL/GenBank/DDBJ databases">
        <authorList>
            <person name="Tokovenko B."/>
            <person name="Kalinowski J."/>
        </authorList>
    </citation>
    <scope>NUCLEOTIDE SEQUENCE [LARGE SCALE GENOMIC DNA]</scope>
    <source>
        <strain evidence="5">UTMC102</strain>
    </source>
</reference>
<dbReference type="Proteomes" id="UP000584931">
    <property type="component" value="Unassembled WGS sequence"/>
</dbReference>
<dbReference type="Pfam" id="PF01380">
    <property type="entry name" value="SIS"/>
    <property type="match status" value="2"/>
</dbReference>
<dbReference type="STRING" id="501010.NOSIN_17010"/>
<keyword evidence="5" id="KW-1185">Reference proteome</keyword>
<dbReference type="GO" id="GO:0097367">
    <property type="term" value="F:carbohydrate derivative binding"/>
    <property type="evidence" value="ECO:0007669"/>
    <property type="project" value="InterPro"/>
</dbReference>
<comment type="caution">
    <text evidence="4">The sequence shown here is derived from an EMBL/GenBank/DDBJ whole genome shotgun (WGS) entry which is preliminary data.</text>
</comment>
<keyword evidence="4" id="KW-0808">Transferase</keyword>
<dbReference type="GO" id="GO:0004360">
    <property type="term" value="F:glutamine-fructose-6-phosphate transaminase (isomerizing) activity"/>
    <property type="evidence" value="ECO:0007669"/>
    <property type="project" value="UniProtKB-EC"/>
</dbReference>
<evidence type="ECO:0000313" key="4">
    <source>
        <dbReference type="EMBL" id="OOC55304.1"/>
    </source>
</evidence>
<accession>A0A7Y9X9G8</accession>
<feature type="domain" description="SIS" evidence="2">
    <location>
        <begin position="32"/>
        <end position="173"/>
    </location>
</feature>
<dbReference type="PROSITE" id="PS51464">
    <property type="entry name" value="SIS"/>
    <property type="match status" value="2"/>
</dbReference>
<dbReference type="CDD" id="cd05008">
    <property type="entry name" value="SIS_GlmS_GlmD_1"/>
    <property type="match status" value="1"/>
</dbReference>
<evidence type="ECO:0000313" key="3">
    <source>
        <dbReference type="EMBL" id="NYH51697.1"/>
    </source>
</evidence>
<dbReference type="CDD" id="cd05009">
    <property type="entry name" value="SIS_GlmS_GlmD_2"/>
    <property type="match status" value="1"/>
</dbReference>
<organism evidence="4 5">
    <name type="scientific">Nocardiopsis sinuspersici</name>
    <dbReference type="NCBI Taxonomy" id="501010"/>
    <lineage>
        <taxon>Bacteria</taxon>
        <taxon>Bacillati</taxon>
        <taxon>Actinomycetota</taxon>
        <taxon>Actinomycetes</taxon>
        <taxon>Streptosporangiales</taxon>
        <taxon>Nocardiopsidaceae</taxon>
        <taxon>Nocardiopsis</taxon>
    </lineage>
</organism>
<dbReference type="EMBL" id="MCOK01000001">
    <property type="protein sequence ID" value="OOC55304.1"/>
    <property type="molecule type" value="Genomic_DNA"/>
</dbReference>
<reference evidence="3 6" key="3">
    <citation type="submission" date="2020-07" db="EMBL/GenBank/DDBJ databases">
        <title>Sequencing the genomes of 1000 actinobacteria strains.</title>
        <authorList>
            <person name="Klenk H.-P."/>
        </authorList>
    </citation>
    <scope>NUCLEOTIDE SEQUENCE [LARGE SCALE GENOMIC DNA]</scope>
    <source>
        <strain evidence="3 6">DSM 45278</strain>
    </source>
</reference>
<dbReference type="InterPro" id="IPR046348">
    <property type="entry name" value="SIS_dom_sf"/>
</dbReference>
<evidence type="ECO:0000259" key="2">
    <source>
        <dbReference type="PROSITE" id="PS51464"/>
    </source>
</evidence>
<evidence type="ECO:0000256" key="1">
    <source>
        <dbReference type="ARBA" id="ARBA00022737"/>
    </source>
</evidence>
<name>A0A1V3C3C7_9ACTN</name>
<dbReference type="OrthoDB" id="9761808at2"/>
<dbReference type="InterPro" id="IPR001347">
    <property type="entry name" value="SIS_dom"/>
</dbReference>
<dbReference type="RefSeq" id="WP_077691732.1">
    <property type="nucleotide sequence ID" value="NZ_JACCHL010000001.1"/>
</dbReference>
<dbReference type="SUPFAM" id="SSF53697">
    <property type="entry name" value="SIS domain"/>
    <property type="match status" value="1"/>
</dbReference>
<evidence type="ECO:0000313" key="6">
    <source>
        <dbReference type="Proteomes" id="UP000584931"/>
    </source>
</evidence>
<protein>
    <submittedName>
        <fullName evidence="3">Glucosamine--fructose-6-phosphate aminotransferase (Isomerizing)</fullName>
        <ecNumber evidence="3">2.6.1.16</ecNumber>
    </submittedName>
    <submittedName>
        <fullName evidence="4">Glutamine--fructose-6-phosphate aminotransferase</fullName>
    </submittedName>
</protein>
<dbReference type="EC" id="2.6.1.16" evidence="3"/>
<dbReference type="PANTHER" id="PTHR10937">
    <property type="entry name" value="GLUCOSAMINE--FRUCTOSE-6-PHOSPHATE AMINOTRANSFERASE, ISOMERIZING"/>
    <property type="match status" value="1"/>
</dbReference>
<dbReference type="GO" id="GO:1901135">
    <property type="term" value="P:carbohydrate derivative metabolic process"/>
    <property type="evidence" value="ECO:0007669"/>
    <property type="project" value="InterPro"/>
</dbReference>
<dbReference type="Gene3D" id="3.40.50.10490">
    <property type="entry name" value="Glucose-6-phosphate isomerase like protein, domain 1"/>
    <property type="match status" value="2"/>
</dbReference>
<gene>
    <name evidence="3" type="ORF">HNR06_001286</name>
    <name evidence="4" type="ORF">NOSIN_17010</name>
</gene>
<feature type="domain" description="SIS" evidence="2">
    <location>
        <begin position="197"/>
        <end position="337"/>
    </location>
</feature>
<dbReference type="AlphaFoldDB" id="A0A1V3C3C7"/>